<dbReference type="RefSeq" id="WP_233088054.1">
    <property type="nucleotide sequence ID" value="NZ_BAABWN010000009.1"/>
</dbReference>
<comment type="caution">
    <text evidence="2">The sequence shown here is derived from an EMBL/GenBank/DDBJ whole genome shotgun (WGS) entry which is preliminary data.</text>
</comment>
<accession>A0ABQ0ABU7</accession>
<dbReference type="EMBL" id="BAABWN010000009">
    <property type="protein sequence ID" value="GAA6169037.1"/>
    <property type="molecule type" value="Genomic_DNA"/>
</dbReference>
<evidence type="ECO:0000259" key="1">
    <source>
        <dbReference type="Pfam" id="PF20598"/>
    </source>
</evidence>
<evidence type="ECO:0000313" key="3">
    <source>
        <dbReference type="Proteomes" id="UP001465153"/>
    </source>
</evidence>
<name>A0ABQ0ABU7_9GAMM</name>
<evidence type="ECO:0000313" key="2">
    <source>
        <dbReference type="EMBL" id="GAA6169037.1"/>
    </source>
</evidence>
<organism evidence="2 3">
    <name type="scientific">Sessilibacter corallicola</name>
    <dbReference type="NCBI Taxonomy" id="2904075"/>
    <lineage>
        <taxon>Bacteria</taxon>
        <taxon>Pseudomonadati</taxon>
        <taxon>Pseudomonadota</taxon>
        <taxon>Gammaproteobacteria</taxon>
        <taxon>Cellvibrionales</taxon>
        <taxon>Cellvibrionaceae</taxon>
        <taxon>Sessilibacter</taxon>
    </lineage>
</organism>
<proteinExistence type="predicted"/>
<dbReference type="InterPro" id="IPR046474">
    <property type="entry name" value="DUF6795"/>
</dbReference>
<reference evidence="2 3" key="1">
    <citation type="submission" date="2024-04" db="EMBL/GenBank/DDBJ databases">
        <title>Draft genome sequence of Sessilibacter corallicola NBRC 116591.</title>
        <authorList>
            <person name="Miyakawa T."/>
            <person name="Kusuya Y."/>
            <person name="Miura T."/>
        </authorList>
    </citation>
    <scope>NUCLEOTIDE SEQUENCE [LARGE SCALE GENOMIC DNA]</scope>
    <source>
        <strain evidence="2 3">KU-00831-HH</strain>
    </source>
</reference>
<dbReference type="Proteomes" id="UP001465153">
    <property type="component" value="Unassembled WGS sequence"/>
</dbReference>
<keyword evidence="3" id="KW-1185">Reference proteome</keyword>
<dbReference type="Pfam" id="PF20598">
    <property type="entry name" value="DUF6795"/>
    <property type="match status" value="1"/>
</dbReference>
<protein>
    <recommendedName>
        <fullName evidence="1">DUF6795 domain-containing protein</fullName>
    </recommendedName>
</protein>
<feature type="domain" description="DUF6795" evidence="1">
    <location>
        <begin position="20"/>
        <end position="122"/>
    </location>
</feature>
<gene>
    <name evidence="2" type="ORF">NBRC116591_28480</name>
</gene>
<sequence length="151" mass="17096">MSFFSSNDNKKEQIVIFSGMEGQLLFNGKPAKNTEIKIWTQWKNEEGETTTVTTDDAGNYQIPVEMDDYSSNPLAQLVVSQRITAVYEGNEYVIWNLGKFTANMFDEFGGSKPSAIQCEITDDLTPYRFDSVVMETSCVWDGISELKEDDE</sequence>